<dbReference type="InterPro" id="IPR005442">
    <property type="entry name" value="GST_omega"/>
</dbReference>
<dbReference type="GO" id="GO:0006749">
    <property type="term" value="P:glutathione metabolic process"/>
    <property type="evidence" value="ECO:0007669"/>
    <property type="project" value="TreeGrafter"/>
</dbReference>
<dbReference type="SFLD" id="SFLDS00019">
    <property type="entry name" value="Glutathione_Transferase_(cytos"/>
    <property type="match status" value="1"/>
</dbReference>
<dbReference type="FunFam" id="3.40.30.10:FF:000123">
    <property type="entry name" value="Glutathione transferase o1"/>
    <property type="match status" value="1"/>
</dbReference>
<gene>
    <name evidence="5" type="ORF">OSB1V03_LOCUS18211</name>
</gene>
<organism evidence="5">
    <name type="scientific">Medioppia subpectinata</name>
    <dbReference type="NCBI Taxonomy" id="1979941"/>
    <lineage>
        <taxon>Eukaryota</taxon>
        <taxon>Metazoa</taxon>
        <taxon>Ecdysozoa</taxon>
        <taxon>Arthropoda</taxon>
        <taxon>Chelicerata</taxon>
        <taxon>Arachnida</taxon>
        <taxon>Acari</taxon>
        <taxon>Acariformes</taxon>
        <taxon>Sarcoptiformes</taxon>
        <taxon>Oribatida</taxon>
        <taxon>Brachypylina</taxon>
        <taxon>Oppioidea</taxon>
        <taxon>Oppiidae</taxon>
        <taxon>Medioppia</taxon>
    </lineage>
</organism>
<feature type="domain" description="GST N-terminal" evidence="3">
    <location>
        <begin position="19"/>
        <end position="99"/>
    </location>
</feature>
<dbReference type="GO" id="GO:0045174">
    <property type="term" value="F:glutathione dehydrogenase (ascorbate) activity"/>
    <property type="evidence" value="ECO:0007669"/>
    <property type="project" value="TreeGrafter"/>
</dbReference>
<dbReference type="PROSITE" id="PS51354">
    <property type="entry name" value="GLUTAREDOXIN_2"/>
    <property type="match status" value="1"/>
</dbReference>
<evidence type="ECO:0000256" key="1">
    <source>
        <dbReference type="ARBA" id="ARBA00011067"/>
    </source>
</evidence>
<dbReference type="OrthoDB" id="6505778at2759"/>
<dbReference type="PANTHER" id="PTHR43968">
    <property type="match status" value="1"/>
</dbReference>
<dbReference type="Proteomes" id="UP000759131">
    <property type="component" value="Unassembled WGS sequence"/>
</dbReference>
<evidence type="ECO:0000313" key="5">
    <source>
        <dbReference type="EMBL" id="CAD7640427.1"/>
    </source>
</evidence>
<protein>
    <submittedName>
        <fullName evidence="5">Uncharacterized protein</fullName>
    </submittedName>
</protein>
<evidence type="ECO:0000313" key="6">
    <source>
        <dbReference type="Proteomes" id="UP000759131"/>
    </source>
</evidence>
<dbReference type="EMBL" id="CAJPIZ010023583">
    <property type="protein sequence ID" value="CAG2118259.1"/>
    <property type="molecule type" value="Genomic_DNA"/>
</dbReference>
<evidence type="ECO:0000256" key="2">
    <source>
        <dbReference type="ARBA" id="ARBA00023002"/>
    </source>
</evidence>
<dbReference type="InterPro" id="IPR050983">
    <property type="entry name" value="GST_Omega/HSP26"/>
</dbReference>
<dbReference type="InterPro" id="IPR036249">
    <property type="entry name" value="Thioredoxin-like_sf"/>
</dbReference>
<dbReference type="InterPro" id="IPR004045">
    <property type="entry name" value="Glutathione_S-Trfase_N"/>
</dbReference>
<dbReference type="PROSITE" id="PS50405">
    <property type="entry name" value="GST_CTER"/>
    <property type="match status" value="1"/>
</dbReference>
<dbReference type="GO" id="GO:0004364">
    <property type="term" value="F:glutathione transferase activity"/>
    <property type="evidence" value="ECO:0007669"/>
    <property type="project" value="InterPro"/>
</dbReference>
<name>A0A7R9LF99_9ACAR</name>
<evidence type="ECO:0000259" key="3">
    <source>
        <dbReference type="PROSITE" id="PS50404"/>
    </source>
</evidence>
<dbReference type="Gene3D" id="1.20.1050.10">
    <property type="match status" value="1"/>
</dbReference>
<reference evidence="5" key="1">
    <citation type="submission" date="2020-11" db="EMBL/GenBank/DDBJ databases">
        <authorList>
            <person name="Tran Van P."/>
        </authorList>
    </citation>
    <scope>NUCLEOTIDE SEQUENCE</scope>
</reference>
<feature type="non-terminal residue" evidence="5">
    <location>
        <position position="1"/>
    </location>
</feature>
<keyword evidence="2" id="KW-0560">Oxidoreductase</keyword>
<dbReference type="PROSITE" id="PS50404">
    <property type="entry name" value="GST_NTER"/>
    <property type="match status" value="1"/>
</dbReference>
<sequence>MLDKIYKKGDEFPARGNTNLLRFYSSPTCPFCERVKLVLVAKNIEYETINVNLVDSPDWIRERNPGGQLPIIEFGPDNKVLYESLIVCQYLDEAYPETRPLQSRDPYEKARDLIFIELFSNLWGPASRPFFMSADLSADWPQIVNGFKKLDKLLADKKGTETFLSGATQPGLVDYMIWPSIERLPLFVDIAGHNGADYLRRELPTVNNYRRQMSGNTTVQSAGLPVETFMENMRDPYPPRLNPDVLRVYSQQNSPFAYRVLM</sequence>
<dbReference type="SUPFAM" id="SSF52833">
    <property type="entry name" value="Thioredoxin-like"/>
    <property type="match status" value="1"/>
</dbReference>
<dbReference type="InterPro" id="IPR010987">
    <property type="entry name" value="Glutathione-S-Trfase_C-like"/>
</dbReference>
<dbReference type="FunFam" id="1.20.1050.10:FF:000009">
    <property type="entry name" value="Glutathione S-transferase omega-1"/>
    <property type="match status" value="1"/>
</dbReference>
<accession>A0A7R9LF99</accession>
<evidence type="ECO:0000259" key="4">
    <source>
        <dbReference type="PROSITE" id="PS50405"/>
    </source>
</evidence>
<comment type="similarity">
    <text evidence="1">Belongs to the GST superfamily. Omega family.</text>
</comment>
<dbReference type="AlphaFoldDB" id="A0A7R9LF99"/>
<dbReference type="InterPro" id="IPR036282">
    <property type="entry name" value="Glutathione-S-Trfase_C_sf"/>
</dbReference>
<dbReference type="EMBL" id="OC878158">
    <property type="protein sequence ID" value="CAD7640427.1"/>
    <property type="molecule type" value="Genomic_DNA"/>
</dbReference>
<keyword evidence="6" id="KW-1185">Reference proteome</keyword>
<dbReference type="SUPFAM" id="SSF47616">
    <property type="entry name" value="GST C-terminal domain-like"/>
    <property type="match status" value="1"/>
</dbReference>
<dbReference type="GO" id="GO:0005737">
    <property type="term" value="C:cytoplasm"/>
    <property type="evidence" value="ECO:0007669"/>
    <property type="project" value="InterPro"/>
</dbReference>
<dbReference type="PANTHER" id="PTHR43968:SF6">
    <property type="entry name" value="GLUTATHIONE S-TRANSFERASE OMEGA"/>
    <property type="match status" value="1"/>
</dbReference>
<dbReference type="Pfam" id="PF13417">
    <property type="entry name" value="GST_N_3"/>
    <property type="match status" value="1"/>
</dbReference>
<proteinExistence type="inferred from homology"/>
<dbReference type="SFLD" id="SFLDG00358">
    <property type="entry name" value="Main_(cytGST)"/>
    <property type="match status" value="1"/>
</dbReference>
<dbReference type="PRINTS" id="PR01625">
    <property type="entry name" value="GSTRNSFRASEO"/>
</dbReference>
<dbReference type="InterPro" id="IPR040079">
    <property type="entry name" value="Glutathione_S-Trfase"/>
</dbReference>
<dbReference type="Gene3D" id="3.40.30.10">
    <property type="entry name" value="Glutaredoxin"/>
    <property type="match status" value="1"/>
</dbReference>
<feature type="domain" description="GST C-terminal" evidence="4">
    <location>
        <begin position="105"/>
        <end position="239"/>
    </location>
</feature>
<dbReference type="Pfam" id="PF13410">
    <property type="entry name" value="GST_C_2"/>
    <property type="match status" value="1"/>
</dbReference>